<dbReference type="EMBL" id="JARVKF010000363">
    <property type="protein sequence ID" value="KAK9418587.1"/>
    <property type="molecule type" value="Genomic_DNA"/>
</dbReference>
<name>A0ABR2UVP3_9PEZI</name>
<evidence type="ECO:0000313" key="3">
    <source>
        <dbReference type="Proteomes" id="UP001408356"/>
    </source>
</evidence>
<feature type="compositionally biased region" description="Basic and acidic residues" evidence="1">
    <location>
        <begin position="12"/>
        <end position="24"/>
    </location>
</feature>
<feature type="compositionally biased region" description="Low complexity" evidence="1">
    <location>
        <begin position="83"/>
        <end position="102"/>
    </location>
</feature>
<reference evidence="2 3" key="1">
    <citation type="journal article" date="2024" name="J. Plant Pathol.">
        <title>Sequence and assembly of the genome of Seiridium unicorne, isolate CBS 538.82, causal agent of cypress canker disease.</title>
        <authorList>
            <person name="Scali E."/>
            <person name="Rocca G.D."/>
            <person name="Danti R."/>
            <person name="Garbelotto M."/>
            <person name="Barberini S."/>
            <person name="Baroncelli R."/>
            <person name="Emiliani G."/>
        </authorList>
    </citation>
    <scope>NUCLEOTIDE SEQUENCE [LARGE SCALE GENOMIC DNA]</scope>
    <source>
        <strain evidence="2 3">BM-138-508</strain>
    </source>
</reference>
<organism evidence="2 3">
    <name type="scientific">Seiridium unicorne</name>
    <dbReference type="NCBI Taxonomy" id="138068"/>
    <lineage>
        <taxon>Eukaryota</taxon>
        <taxon>Fungi</taxon>
        <taxon>Dikarya</taxon>
        <taxon>Ascomycota</taxon>
        <taxon>Pezizomycotina</taxon>
        <taxon>Sordariomycetes</taxon>
        <taxon>Xylariomycetidae</taxon>
        <taxon>Amphisphaeriales</taxon>
        <taxon>Sporocadaceae</taxon>
        <taxon>Seiridium</taxon>
    </lineage>
</organism>
<accession>A0ABR2UVP3</accession>
<feature type="region of interest" description="Disordered" evidence="1">
    <location>
        <begin position="1"/>
        <end position="140"/>
    </location>
</feature>
<gene>
    <name evidence="2" type="ORF">SUNI508_07844</name>
</gene>
<dbReference type="Proteomes" id="UP001408356">
    <property type="component" value="Unassembled WGS sequence"/>
</dbReference>
<evidence type="ECO:0000256" key="1">
    <source>
        <dbReference type="SAM" id="MobiDB-lite"/>
    </source>
</evidence>
<feature type="compositionally biased region" description="Basic and acidic residues" evidence="1">
    <location>
        <begin position="40"/>
        <end position="56"/>
    </location>
</feature>
<proteinExistence type="predicted"/>
<protein>
    <submittedName>
        <fullName evidence="2">Uncharacterized protein</fullName>
    </submittedName>
</protein>
<feature type="region of interest" description="Disordered" evidence="1">
    <location>
        <begin position="220"/>
        <end position="239"/>
    </location>
</feature>
<comment type="caution">
    <text evidence="2">The sequence shown here is derived from an EMBL/GenBank/DDBJ whole genome shotgun (WGS) entry which is preliminary data.</text>
</comment>
<feature type="compositionally biased region" description="Basic and acidic residues" evidence="1">
    <location>
        <begin position="66"/>
        <end position="78"/>
    </location>
</feature>
<evidence type="ECO:0000313" key="2">
    <source>
        <dbReference type="EMBL" id="KAK9418587.1"/>
    </source>
</evidence>
<sequence length="270" mass="29665">MSRAQNTTASMDRSDAELDNDWKPNGRRPQSSEISQLLHLEPRKTADVRLTRRKQEVNSQASELEALERRIREMEERLKRNHPAGAAGARPAAQAGQGAPAPVQKDLPQRASRPGTAKAQQQAPIHGGAMPPTPTASEGEYELVPEPHYHNNMSSSTSIYNDSESGLETRSFADMVLVSKDELPLRTHPDLEPNPAAHADAPMAQDYGTANRAHTYIPQPNTTGAVAKTSSPTRHFSTTKNTLRKTAWIQTYPTIITAHEQAEQTIDTLV</sequence>
<keyword evidence="3" id="KW-1185">Reference proteome</keyword>
<feature type="compositionally biased region" description="Polar residues" evidence="1">
    <location>
        <begin position="1"/>
        <end position="11"/>
    </location>
</feature>